<dbReference type="AlphaFoldDB" id="A0A1Y6M1A7"/>
<proteinExistence type="predicted"/>
<evidence type="ECO:0000313" key="2">
    <source>
        <dbReference type="EMBL" id="SMY30434.1"/>
    </source>
</evidence>
<gene>
    <name evidence="2" type="ORF">ZT1A5_G11887</name>
</gene>
<feature type="region of interest" description="Disordered" evidence="1">
    <location>
        <begin position="1"/>
        <end position="21"/>
    </location>
</feature>
<protein>
    <submittedName>
        <fullName evidence="2">Uncharacterized protein</fullName>
    </submittedName>
</protein>
<organism evidence="2 3">
    <name type="scientific">Zymoseptoria tritici ST99CH_1A5</name>
    <dbReference type="NCBI Taxonomy" id="1276529"/>
    <lineage>
        <taxon>Eukaryota</taxon>
        <taxon>Fungi</taxon>
        <taxon>Dikarya</taxon>
        <taxon>Ascomycota</taxon>
        <taxon>Pezizomycotina</taxon>
        <taxon>Dothideomycetes</taxon>
        <taxon>Dothideomycetidae</taxon>
        <taxon>Mycosphaerellales</taxon>
        <taxon>Mycosphaerellaceae</taxon>
        <taxon>Zymoseptoria</taxon>
    </lineage>
</organism>
<sequence>MVRLRPGKSNPAQLRRPPRPLYGTLWRSLSTDASSDTSSINTNYPRDEVNAHSILLNAYIHTMCDKAQTHATAMSKGVAWDLDVLDVFVLFGSDMSKSSLALDALRVLALDVHAPDFAVAMAEIRSCKRKRSGVVLPRLSKTAPFTAWDVRGALATICGKKRREWEIRTKATKRWKAGRRGVASVGGEGGEDAGSVGNNPRDRAISAVATSDQTHGHDEITSARRASTTGGSQGDGNASTELTAAGGERDRNASTEIIAVGGERNRNASTETTAAGGERNRNASINGDVFDNTASAGGEAMEEDEDDGAEDVEQVRTAAGPLSEDSPGPQQEEHDDSPVSGWSDYYPDPAISTCGFHLRRPSSLSQQSLYDVRTPLWA</sequence>
<evidence type="ECO:0000256" key="1">
    <source>
        <dbReference type="SAM" id="MobiDB-lite"/>
    </source>
</evidence>
<feature type="compositionally biased region" description="Acidic residues" evidence="1">
    <location>
        <begin position="300"/>
        <end position="312"/>
    </location>
</feature>
<reference evidence="2 3" key="1">
    <citation type="submission" date="2016-10" db="EMBL/GenBank/DDBJ databases">
        <authorList>
            <person name="Varghese N."/>
        </authorList>
    </citation>
    <scope>NUCLEOTIDE SEQUENCE [LARGE SCALE GENOMIC DNA]</scope>
</reference>
<feature type="region of interest" description="Disordered" evidence="1">
    <location>
        <begin position="176"/>
        <end position="346"/>
    </location>
</feature>
<dbReference type="EMBL" id="LT882693">
    <property type="protein sequence ID" value="SMY30434.1"/>
    <property type="molecule type" value="Genomic_DNA"/>
</dbReference>
<feature type="compositionally biased region" description="Polar residues" evidence="1">
    <location>
        <begin position="224"/>
        <end position="242"/>
    </location>
</feature>
<evidence type="ECO:0000313" key="3">
    <source>
        <dbReference type="Proteomes" id="UP000215453"/>
    </source>
</evidence>
<accession>A0A1Y6M1A7</accession>
<name>A0A1Y6M1A7_ZYMTR</name>
<dbReference type="Proteomes" id="UP000215453">
    <property type="component" value="Chromosome 18"/>
</dbReference>